<dbReference type="KEGG" id="haz:A9404_02825"/>
<evidence type="ECO:0000313" key="4">
    <source>
        <dbReference type="Proteomes" id="UP000078596"/>
    </source>
</evidence>
<dbReference type="Proteomes" id="UP000078596">
    <property type="component" value="Chromosome"/>
</dbReference>
<feature type="transmembrane region" description="Helical" evidence="2">
    <location>
        <begin position="21"/>
        <end position="44"/>
    </location>
</feature>
<evidence type="ECO:0000256" key="2">
    <source>
        <dbReference type="SAM" id="Phobius"/>
    </source>
</evidence>
<evidence type="ECO:0000313" key="3">
    <source>
        <dbReference type="EMBL" id="ANJ66454.1"/>
    </source>
</evidence>
<dbReference type="AlphaFoldDB" id="A0A191ZF05"/>
<name>A0A191ZF05_9GAMM</name>
<keyword evidence="4" id="KW-1185">Reference proteome</keyword>
<protein>
    <submittedName>
        <fullName evidence="3">Uncharacterized protein</fullName>
    </submittedName>
</protein>
<gene>
    <name evidence="3" type="ORF">A9404_02825</name>
</gene>
<keyword evidence="2" id="KW-0812">Transmembrane</keyword>
<proteinExistence type="predicted"/>
<feature type="compositionally biased region" description="Low complexity" evidence="1">
    <location>
        <begin position="317"/>
        <end position="334"/>
    </location>
</feature>
<reference evidence="3 4" key="1">
    <citation type="submission" date="2016-06" db="EMBL/GenBank/DDBJ databases">
        <title>Insight into the functional genes involving in sulfur oxidation in Pearl River water.</title>
        <authorList>
            <person name="Luo J."/>
            <person name="Tan X."/>
            <person name="Lin W."/>
        </authorList>
    </citation>
    <scope>NUCLEOTIDE SEQUENCE [LARGE SCALE GENOMIC DNA]</scope>
    <source>
        <strain evidence="3 4">LS2</strain>
    </source>
</reference>
<feature type="region of interest" description="Disordered" evidence="1">
    <location>
        <begin position="409"/>
        <end position="438"/>
    </location>
</feature>
<feature type="compositionally biased region" description="Low complexity" evidence="1">
    <location>
        <begin position="270"/>
        <end position="281"/>
    </location>
</feature>
<accession>A0A191ZF05</accession>
<feature type="compositionally biased region" description="Pro residues" evidence="1">
    <location>
        <begin position="252"/>
        <end position="261"/>
    </location>
</feature>
<feature type="region of interest" description="Disordered" evidence="1">
    <location>
        <begin position="356"/>
        <end position="392"/>
    </location>
</feature>
<feature type="region of interest" description="Disordered" evidence="1">
    <location>
        <begin position="298"/>
        <end position="334"/>
    </location>
</feature>
<dbReference type="STRING" id="1860122.A9404_02825"/>
<keyword evidence="2" id="KW-0472">Membrane</keyword>
<evidence type="ECO:0000256" key="1">
    <source>
        <dbReference type="SAM" id="MobiDB-lite"/>
    </source>
</evidence>
<sequence length="438" mass="46981">MTTPDTHSAASGFSWFLSADWAVLASELAGLFLLFALVVGILAWRGRRRRIQAARALIDERDNLAESATDTFSQHMAALLPEASIGDELLDDYQMRSEELINELVAPWLEPSPKGLQSAVRAVMGIRHTDLHQIAALFRANQPEPVVATSNEQAEEKLAQLKTDFVALQKAEAERSAQLAEALKSVSIIVSEYGRKFGVEADYRVPQILRTLIYLQAIDNGMDHDAAMEQADAALVDGITLGEEDIAQAAPAPTPQPPAQPENPISEKTQPQPDNQQPAQNADVDDIDALIAAANVPAPAQPKAEMEPTQGDVVSGESIAASESSPAPEFSANEAVLFSDDLGEVIADEQETEALLAEDETAEADTPAKPVAQIDLDEIELPDPPASADGELPFELNLDDIDALLDAEIAKQQSSIEAPDDAPPLSDDDLDLSKKPPV</sequence>
<dbReference type="EMBL" id="CP016027">
    <property type="protein sequence ID" value="ANJ66454.1"/>
    <property type="molecule type" value="Genomic_DNA"/>
</dbReference>
<feature type="region of interest" description="Disordered" evidence="1">
    <location>
        <begin position="249"/>
        <end position="281"/>
    </location>
</feature>
<organism evidence="3 4">
    <name type="scientific">Halothiobacillus diazotrophicus</name>
    <dbReference type="NCBI Taxonomy" id="1860122"/>
    <lineage>
        <taxon>Bacteria</taxon>
        <taxon>Pseudomonadati</taxon>
        <taxon>Pseudomonadota</taxon>
        <taxon>Gammaproteobacteria</taxon>
        <taxon>Chromatiales</taxon>
        <taxon>Halothiobacillaceae</taxon>
        <taxon>Halothiobacillus</taxon>
    </lineage>
</organism>
<keyword evidence="2" id="KW-1133">Transmembrane helix</keyword>